<accession>A0ABM0L7T1</accession>
<keyword evidence="3" id="KW-0732">Signal</keyword>
<evidence type="ECO:0000256" key="2">
    <source>
        <dbReference type="SAM" id="Phobius"/>
    </source>
</evidence>
<feature type="region of interest" description="Disordered" evidence="1">
    <location>
        <begin position="81"/>
        <end position="317"/>
    </location>
</feature>
<reference evidence="5" key="1">
    <citation type="submission" date="2025-08" db="UniProtKB">
        <authorList>
            <consortium name="RefSeq"/>
        </authorList>
    </citation>
    <scope>IDENTIFICATION</scope>
</reference>
<gene>
    <name evidence="5" type="primary">LOC101983457</name>
</gene>
<proteinExistence type="predicted"/>
<keyword evidence="4" id="KW-1185">Reference proteome</keyword>
<dbReference type="Pfam" id="PF17823">
    <property type="entry name" value="DUF5585"/>
    <property type="match status" value="1"/>
</dbReference>
<keyword evidence="2" id="KW-0472">Membrane</keyword>
<dbReference type="RefSeq" id="XP_005360674.1">
    <property type="nucleotide sequence ID" value="XM_005360617.2"/>
</dbReference>
<organism evidence="4 5">
    <name type="scientific">Microtus ochrogaster</name>
    <name type="common">Prairie vole</name>
    <dbReference type="NCBI Taxonomy" id="79684"/>
    <lineage>
        <taxon>Eukaryota</taxon>
        <taxon>Metazoa</taxon>
        <taxon>Chordata</taxon>
        <taxon>Craniata</taxon>
        <taxon>Vertebrata</taxon>
        <taxon>Euteleostomi</taxon>
        <taxon>Mammalia</taxon>
        <taxon>Eutheria</taxon>
        <taxon>Euarchontoglires</taxon>
        <taxon>Glires</taxon>
        <taxon>Rodentia</taxon>
        <taxon>Myomorpha</taxon>
        <taxon>Muroidea</taxon>
        <taxon>Cricetidae</taxon>
        <taxon>Arvicolinae</taxon>
        <taxon>Microtus</taxon>
    </lineage>
</organism>
<feature type="compositionally biased region" description="Polar residues" evidence="1">
    <location>
        <begin position="267"/>
        <end position="278"/>
    </location>
</feature>
<evidence type="ECO:0000256" key="1">
    <source>
        <dbReference type="SAM" id="MobiDB-lite"/>
    </source>
</evidence>
<feature type="signal peptide" evidence="3">
    <location>
        <begin position="1"/>
        <end position="18"/>
    </location>
</feature>
<protein>
    <submittedName>
        <fullName evidence="5">Uncharacterized protein C11orf24 homolog</fullName>
    </submittedName>
</protein>
<evidence type="ECO:0000313" key="5">
    <source>
        <dbReference type="RefSeq" id="XP_005360674.1"/>
    </source>
</evidence>
<feature type="compositionally biased region" description="Low complexity" evidence="1">
    <location>
        <begin position="296"/>
        <end position="307"/>
    </location>
</feature>
<sequence length="390" mass="40494">MWTALVLVWISSMPLSRSHSMTEEPLATKVWPKAVNQSMTRDTGPRTATVPPALVTPTTGTWAASPNLTRVKAEMTTQWTNTSTLTTREGTMGRVTSSSLTPSPSSGPETVGPSPPTTTAGLPSPSIPHAELPSEDASTSLRTATVATVAPHTTTVAAGTINTSGPTRNLSPAESTPTNTSTMSPIPTSGAQTQGTTIQVTTEQPVHSTAGSSTPGPSNTTLEPTTTSSVASTAVVTTTQIQTKEPTASTMPVPPTSPTPEVEATTLTTQSSPALSTQGIGGPGTPLTTERVETKAPAGTASAGPTPRSSRDPKVPTTDLCQLSTQGQYPEPLTPSLVNKMLLLVVLLLGVTLFIAVLAMFALQAYESYKKKDYTQVDYLINGMYADSEM</sequence>
<feature type="region of interest" description="Disordered" evidence="1">
    <location>
        <begin position="38"/>
        <end position="63"/>
    </location>
</feature>
<feature type="compositionally biased region" description="Polar residues" evidence="1">
    <location>
        <begin position="161"/>
        <end position="224"/>
    </location>
</feature>
<feature type="compositionally biased region" description="Low complexity" evidence="1">
    <location>
        <begin position="225"/>
        <end position="239"/>
    </location>
</feature>
<feature type="chain" id="PRO_5045747481" evidence="3">
    <location>
        <begin position="19"/>
        <end position="390"/>
    </location>
</feature>
<evidence type="ECO:0000313" key="4">
    <source>
        <dbReference type="Proteomes" id="UP000694915"/>
    </source>
</evidence>
<name>A0ABM0L7T1_MICOH</name>
<dbReference type="GeneID" id="101983457"/>
<keyword evidence="2" id="KW-1133">Transmembrane helix</keyword>
<dbReference type="InterPro" id="IPR041056">
    <property type="entry name" value="DUF5585"/>
</dbReference>
<keyword evidence="2" id="KW-0812">Transmembrane</keyword>
<dbReference type="Proteomes" id="UP000694915">
    <property type="component" value="Linkage group LG3"/>
</dbReference>
<feature type="compositionally biased region" description="Low complexity" evidence="1">
    <location>
        <begin position="143"/>
        <end position="160"/>
    </location>
</feature>
<feature type="transmembrane region" description="Helical" evidence="2">
    <location>
        <begin position="341"/>
        <end position="363"/>
    </location>
</feature>
<dbReference type="InterPro" id="IPR052660">
    <property type="entry name" value="Erythrocyte_Invasion_ImmMod"/>
</dbReference>
<feature type="compositionally biased region" description="Low complexity" evidence="1">
    <location>
        <begin position="96"/>
        <end position="110"/>
    </location>
</feature>
<dbReference type="PANTHER" id="PTHR16021:SF9">
    <property type="entry name" value="CHROMOSOME 11 OPEN READING FRAME 24"/>
    <property type="match status" value="1"/>
</dbReference>
<evidence type="ECO:0000256" key="3">
    <source>
        <dbReference type="SAM" id="SignalP"/>
    </source>
</evidence>
<feature type="compositionally biased region" description="Low complexity" evidence="1">
    <location>
        <begin position="45"/>
        <end position="61"/>
    </location>
</feature>
<dbReference type="PANTHER" id="PTHR16021">
    <property type="entry name" value="MANSC DOMAIN CONTAINING PROTEIN 1"/>
    <property type="match status" value="1"/>
</dbReference>